<reference evidence="1 2" key="1">
    <citation type="journal article" date="2023" name="Microbiol. Resour. Announc.">
        <title>Complete Genome Sequence of Mycobacterium wuenschmanii, a novel Nontuberculous Mycobacterium Isolated from a captive population of Amazon Milk Frogs.</title>
        <authorList>
            <person name="Hicks J."/>
            <person name="Zeineldin M."/>
            <person name="Ward H."/>
            <person name="Wuenschmann A."/>
            <person name="Camp P."/>
            <person name="Farrell D."/>
            <person name="Lehman K."/>
            <person name="Thacker T."/>
            <person name="Cuthbert E."/>
        </authorList>
    </citation>
    <scope>NUCLEOTIDE SEQUENCE [LARGE SCALE GENOMIC DNA]</scope>
    <source>
        <strain evidence="1 2">Wuenschmanii</strain>
    </source>
</reference>
<protein>
    <recommendedName>
        <fullName evidence="3">DUF3558 domain-containing protein</fullName>
    </recommendedName>
</protein>
<keyword evidence="2" id="KW-1185">Reference proteome</keyword>
<dbReference type="Proteomes" id="UP001236585">
    <property type="component" value="Chromosome"/>
</dbReference>
<name>A0ABY8VS51_9MYCO</name>
<organism evidence="1 2">
    <name type="scientific">Candidatus Mycobacterium wuenschmannii</name>
    <dbReference type="NCBI Taxonomy" id="3027808"/>
    <lineage>
        <taxon>Bacteria</taxon>
        <taxon>Bacillati</taxon>
        <taxon>Actinomycetota</taxon>
        <taxon>Actinomycetes</taxon>
        <taxon>Mycobacteriales</taxon>
        <taxon>Mycobacteriaceae</taxon>
        <taxon>Mycobacterium</taxon>
    </lineage>
</organism>
<proteinExistence type="predicted"/>
<dbReference type="PROSITE" id="PS51257">
    <property type="entry name" value="PROKAR_LIPOPROTEIN"/>
    <property type="match status" value="1"/>
</dbReference>
<dbReference type="EMBL" id="CP126981">
    <property type="protein sequence ID" value="WIM86465.1"/>
    <property type="molecule type" value="Genomic_DNA"/>
</dbReference>
<gene>
    <name evidence="1" type="ORF">PT015_16350</name>
</gene>
<evidence type="ECO:0000313" key="2">
    <source>
        <dbReference type="Proteomes" id="UP001236585"/>
    </source>
</evidence>
<accession>A0ABY8VS51</accession>
<sequence>MRLSGVGLVVAAAVLAVGGCSHGDSSKSSGMHVPENFCSLLSAADISRVMGSAFPAAEGSQSPSEAQCTSIPTAGNDVSFKLYWNNEYCIDGKAVDKKCLDSQQKGFAVNKQSAGNVQSVPGLGDQAFCFVAPPATVDVLKGWVYLIVGADSCVQAQTLAGMLLAKVGT</sequence>
<evidence type="ECO:0008006" key="3">
    <source>
        <dbReference type="Google" id="ProtNLM"/>
    </source>
</evidence>
<dbReference type="RefSeq" id="WP_285185811.1">
    <property type="nucleotide sequence ID" value="NZ_CP126981.1"/>
</dbReference>
<evidence type="ECO:0000313" key="1">
    <source>
        <dbReference type="EMBL" id="WIM86465.1"/>
    </source>
</evidence>